<evidence type="ECO:0000256" key="3">
    <source>
        <dbReference type="ARBA" id="ARBA00022475"/>
    </source>
</evidence>
<keyword evidence="5 7" id="KW-1133">Transmembrane helix</keyword>
<feature type="transmembrane region" description="Helical" evidence="7">
    <location>
        <begin position="20"/>
        <end position="42"/>
    </location>
</feature>
<dbReference type="Gene3D" id="1.10.3720.10">
    <property type="entry name" value="MetI-like"/>
    <property type="match status" value="1"/>
</dbReference>
<keyword evidence="2 7" id="KW-0813">Transport</keyword>
<evidence type="ECO:0000256" key="5">
    <source>
        <dbReference type="ARBA" id="ARBA00022989"/>
    </source>
</evidence>
<evidence type="ECO:0000259" key="8">
    <source>
        <dbReference type="PROSITE" id="PS50928"/>
    </source>
</evidence>
<evidence type="ECO:0000256" key="7">
    <source>
        <dbReference type="RuleBase" id="RU363032"/>
    </source>
</evidence>
<evidence type="ECO:0000313" key="10">
    <source>
        <dbReference type="Proteomes" id="UP000673394"/>
    </source>
</evidence>
<protein>
    <submittedName>
        <fullName evidence="9">Carbohydrate ABC transporter permease</fullName>
    </submittedName>
</protein>
<feature type="transmembrane region" description="Helical" evidence="7">
    <location>
        <begin position="117"/>
        <end position="139"/>
    </location>
</feature>
<feature type="transmembrane region" description="Helical" evidence="7">
    <location>
        <begin position="79"/>
        <end position="105"/>
    </location>
</feature>
<dbReference type="PROSITE" id="PS50928">
    <property type="entry name" value="ABC_TM1"/>
    <property type="match status" value="1"/>
</dbReference>
<sequence>MEMSSSYEVHKSGSNVIMRITYYVCMSLFSLIYFYPMIWMLLSSFRDNKEIFNKPFSLPDTFNFDNWVEAWKIGGMSTYVLNSVIVTSVTVACILLFASLASFSFSKLRFKGSKTMLTLFVFGLFMPMQSFFIAQNYLFEHLHIKNTYYALILPYVGMGLPLAIFLLKAYLDSIPKEMMEAARIDGCTDLRMFGSVIMPLLIPSLATVAIFSSLNSWNELLLALLYVQSDSLKTIPVGLLAFSSKHVTDYKLLFSALTIITIPMIMIYVFFHKHIVSGLTEGSIK</sequence>
<accession>A0ABS5C9E5</accession>
<keyword evidence="10" id="KW-1185">Reference proteome</keyword>
<feature type="transmembrane region" description="Helical" evidence="7">
    <location>
        <begin position="192"/>
        <end position="214"/>
    </location>
</feature>
<reference evidence="9 10" key="1">
    <citation type="submission" date="2021-04" db="EMBL/GenBank/DDBJ databases">
        <title>Paenibacillus sp. DLE-14 whole genome sequence.</title>
        <authorList>
            <person name="Ham Y.J."/>
        </authorList>
    </citation>
    <scope>NUCLEOTIDE SEQUENCE [LARGE SCALE GENOMIC DNA]</scope>
    <source>
        <strain evidence="9 10">DLE-14</strain>
    </source>
</reference>
<dbReference type="CDD" id="cd06261">
    <property type="entry name" value="TM_PBP2"/>
    <property type="match status" value="1"/>
</dbReference>
<evidence type="ECO:0000256" key="4">
    <source>
        <dbReference type="ARBA" id="ARBA00022692"/>
    </source>
</evidence>
<evidence type="ECO:0000256" key="6">
    <source>
        <dbReference type="ARBA" id="ARBA00023136"/>
    </source>
</evidence>
<feature type="transmembrane region" description="Helical" evidence="7">
    <location>
        <begin position="151"/>
        <end position="171"/>
    </location>
</feature>
<dbReference type="EMBL" id="JAGKSP010000002">
    <property type="protein sequence ID" value="MBP3962554.1"/>
    <property type="molecule type" value="Genomic_DNA"/>
</dbReference>
<dbReference type="Proteomes" id="UP000673394">
    <property type="component" value="Unassembled WGS sequence"/>
</dbReference>
<keyword evidence="6 7" id="KW-0472">Membrane</keyword>
<comment type="caution">
    <text evidence="9">The sequence shown here is derived from an EMBL/GenBank/DDBJ whole genome shotgun (WGS) entry which is preliminary data.</text>
</comment>
<name>A0ABS5C9E5_9BACL</name>
<dbReference type="SUPFAM" id="SSF161098">
    <property type="entry name" value="MetI-like"/>
    <property type="match status" value="1"/>
</dbReference>
<keyword evidence="4 7" id="KW-0812">Transmembrane</keyword>
<dbReference type="Pfam" id="PF00528">
    <property type="entry name" value="BPD_transp_1"/>
    <property type="match status" value="1"/>
</dbReference>
<comment type="similarity">
    <text evidence="7">Belongs to the binding-protein-dependent transport system permease family.</text>
</comment>
<evidence type="ECO:0000313" key="9">
    <source>
        <dbReference type="EMBL" id="MBP3962554.1"/>
    </source>
</evidence>
<dbReference type="PANTHER" id="PTHR43744">
    <property type="entry name" value="ABC TRANSPORTER PERMEASE PROTEIN MG189-RELATED-RELATED"/>
    <property type="match status" value="1"/>
</dbReference>
<proteinExistence type="inferred from homology"/>
<dbReference type="InterPro" id="IPR000515">
    <property type="entry name" value="MetI-like"/>
</dbReference>
<gene>
    <name evidence="9" type="ORF">I8J30_07525</name>
</gene>
<comment type="subcellular location">
    <subcellularLocation>
        <location evidence="1 7">Cell membrane</location>
        <topology evidence="1 7">Multi-pass membrane protein</topology>
    </subcellularLocation>
</comment>
<evidence type="ECO:0000256" key="1">
    <source>
        <dbReference type="ARBA" id="ARBA00004651"/>
    </source>
</evidence>
<dbReference type="RefSeq" id="WP_210656848.1">
    <property type="nucleotide sequence ID" value="NZ_JAGKSP010000002.1"/>
</dbReference>
<dbReference type="PANTHER" id="PTHR43744:SF12">
    <property type="entry name" value="ABC TRANSPORTER PERMEASE PROTEIN MG189-RELATED"/>
    <property type="match status" value="1"/>
</dbReference>
<organism evidence="9 10">
    <name type="scientific">Paenibacillus lignilyticus</name>
    <dbReference type="NCBI Taxonomy" id="1172615"/>
    <lineage>
        <taxon>Bacteria</taxon>
        <taxon>Bacillati</taxon>
        <taxon>Bacillota</taxon>
        <taxon>Bacilli</taxon>
        <taxon>Bacillales</taxon>
        <taxon>Paenibacillaceae</taxon>
        <taxon>Paenibacillus</taxon>
    </lineage>
</organism>
<feature type="domain" description="ABC transmembrane type-1" evidence="8">
    <location>
        <begin position="80"/>
        <end position="271"/>
    </location>
</feature>
<evidence type="ECO:0000256" key="2">
    <source>
        <dbReference type="ARBA" id="ARBA00022448"/>
    </source>
</evidence>
<feature type="transmembrane region" description="Helical" evidence="7">
    <location>
        <begin position="252"/>
        <end position="271"/>
    </location>
</feature>
<keyword evidence="3" id="KW-1003">Cell membrane</keyword>
<dbReference type="InterPro" id="IPR035906">
    <property type="entry name" value="MetI-like_sf"/>
</dbReference>